<dbReference type="KEGG" id="dat:HRM2_41170"/>
<dbReference type="STRING" id="177437.HRM2_41170"/>
<proteinExistence type="predicted"/>
<feature type="region of interest" description="Disordered" evidence="1">
    <location>
        <begin position="16"/>
        <end position="39"/>
    </location>
</feature>
<accession>C0QCF7</accession>
<evidence type="ECO:0000313" key="3">
    <source>
        <dbReference type="Proteomes" id="UP000000442"/>
    </source>
</evidence>
<reference evidence="2 3" key="1">
    <citation type="journal article" date="2009" name="Environ. Microbiol.">
        <title>Genome sequence of Desulfobacterium autotrophicum HRM2, a marine sulfate reducer oxidizing organic carbon completely to carbon dioxide.</title>
        <authorList>
            <person name="Strittmatter A.W."/>
            <person name="Liesegang H."/>
            <person name="Rabus R."/>
            <person name="Decker I."/>
            <person name="Amann J."/>
            <person name="Andres S."/>
            <person name="Henne A."/>
            <person name="Fricke W.F."/>
            <person name="Martinez-Arias R."/>
            <person name="Bartels D."/>
            <person name="Goesmann A."/>
            <person name="Krause L."/>
            <person name="Puehler A."/>
            <person name="Klenk H.P."/>
            <person name="Richter M."/>
            <person name="Schuler M."/>
            <person name="Gloeckner F.O."/>
            <person name="Meyerdierks A."/>
            <person name="Gottschalk G."/>
            <person name="Amann R."/>
        </authorList>
    </citation>
    <scope>NUCLEOTIDE SEQUENCE [LARGE SCALE GENOMIC DNA]</scope>
    <source>
        <strain evidence="3">ATCC 43914 / DSM 3382 / HRM2</strain>
    </source>
</reference>
<sequence length="57" mass="6125">METPWNKTIIAALPNAVVSPGDSKPGGRSQRTAKNCPARVASNSHRAYRGLFSSKNQ</sequence>
<keyword evidence="3" id="KW-1185">Reference proteome</keyword>
<dbReference type="EMBL" id="CP001087">
    <property type="protein sequence ID" value="ACN17174.1"/>
    <property type="molecule type" value="Genomic_DNA"/>
</dbReference>
<organism evidence="2 3">
    <name type="scientific">Desulforapulum autotrophicum (strain ATCC 43914 / DSM 3382 / VKM B-1955 / HRM2)</name>
    <name type="common">Desulfobacterium autotrophicum</name>
    <dbReference type="NCBI Taxonomy" id="177437"/>
    <lineage>
        <taxon>Bacteria</taxon>
        <taxon>Pseudomonadati</taxon>
        <taxon>Thermodesulfobacteriota</taxon>
        <taxon>Desulfobacteria</taxon>
        <taxon>Desulfobacterales</taxon>
        <taxon>Desulfobacteraceae</taxon>
        <taxon>Desulforapulum</taxon>
    </lineage>
</organism>
<protein>
    <submittedName>
        <fullName evidence="2">Uncharacterized protein</fullName>
    </submittedName>
</protein>
<name>C0QCF7_DESAH</name>
<evidence type="ECO:0000313" key="2">
    <source>
        <dbReference type="EMBL" id="ACN17174.1"/>
    </source>
</evidence>
<dbReference type="HOGENOM" id="CLU_2989188_0_0_7"/>
<evidence type="ECO:0000256" key="1">
    <source>
        <dbReference type="SAM" id="MobiDB-lite"/>
    </source>
</evidence>
<dbReference type="AlphaFoldDB" id="C0QCF7"/>
<dbReference type="Proteomes" id="UP000000442">
    <property type="component" value="Chromosome"/>
</dbReference>
<gene>
    <name evidence="2" type="ordered locus">HRM2_41170</name>
</gene>